<keyword evidence="12" id="KW-0732">Signal</keyword>
<dbReference type="InterPro" id="IPR023299">
    <property type="entry name" value="ATPase_P-typ_cyto_dom_N"/>
</dbReference>
<gene>
    <name evidence="14" type="ORF">IWW36_000446</name>
</gene>
<dbReference type="GO" id="GO:0016020">
    <property type="term" value="C:membrane"/>
    <property type="evidence" value="ECO:0007669"/>
    <property type="project" value="UniProtKB-SubCell"/>
</dbReference>
<keyword evidence="15" id="KW-1185">Reference proteome</keyword>
<keyword evidence="2 11" id="KW-0812">Transmembrane</keyword>
<dbReference type="SUPFAM" id="SSF81660">
    <property type="entry name" value="Metal cation-transporting ATPase, ATP-binding domain N"/>
    <property type="match status" value="1"/>
</dbReference>
<dbReference type="SFLD" id="SFLDF00027">
    <property type="entry name" value="p-type_atpase"/>
    <property type="match status" value="1"/>
</dbReference>
<dbReference type="InterPro" id="IPR023298">
    <property type="entry name" value="ATPase_P-typ_TM_dom_sf"/>
</dbReference>
<dbReference type="InterPro" id="IPR044492">
    <property type="entry name" value="P_typ_ATPase_HD_dom"/>
</dbReference>
<dbReference type="Gene3D" id="3.40.50.1000">
    <property type="entry name" value="HAD superfamily/HAD-like"/>
    <property type="match status" value="1"/>
</dbReference>
<feature type="compositionally biased region" description="Basic and acidic residues" evidence="10">
    <location>
        <begin position="238"/>
        <end position="253"/>
    </location>
</feature>
<keyword evidence="7" id="KW-1278">Translocase</keyword>
<evidence type="ECO:0000256" key="9">
    <source>
        <dbReference type="ARBA" id="ARBA00023136"/>
    </source>
</evidence>
<evidence type="ECO:0000259" key="13">
    <source>
        <dbReference type="Pfam" id="PF00122"/>
    </source>
</evidence>
<feature type="transmembrane region" description="Helical" evidence="11">
    <location>
        <begin position="1191"/>
        <end position="1210"/>
    </location>
</feature>
<keyword evidence="6" id="KW-0460">Magnesium</keyword>
<feature type="transmembrane region" description="Helical" evidence="11">
    <location>
        <begin position="509"/>
        <end position="529"/>
    </location>
</feature>
<feature type="transmembrane region" description="Helical" evidence="11">
    <location>
        <begin position="277"/>
        <end position="301"/>
    </location>
</feature>
<proteinExistence type="predicted"/>
<dbReference type="InterPro" id="IPR018303">
    <property type="entry name" value="ATPase_P-typ_P_site"/>
</dbReference>
<dbReference type="InterPro" id="IPR006544">
    <property type="entry name" value="P-type_TPase_V"/>
</dbReference>
<dbReference type="GO" id="GO:0140358">
    <property type="term" value="F:P-type transmembrane transporter activity"/>
    <property type="evidence" value="ECO:0007669"/>
    <property type="project" value="InterPro"/>
</dbReference>
<keyword evidence="5" id="KW-0067">ATP-binding</keyword>
<feature type="transmembrane region" description="Helical" evidence="11">
    <location>
        <begin position="710"/>
        <end position="733"/>
    </location>
</feature>
<evidence type="ECO:0000256" key="8">
    <source>
        <dbReference type="ARBA" id="ARBA00022989"/>
    </source>
</evidence>
<organism evidence="14 15">
    <name type="scientific">Coemansia brasiliensis</name>
    <dbReference type="NCBI Taxonomy" id="2650707"/>
    <lineage>
        <taxon>Eukaryota</taxon>
        <taxon>Fungi</taxon>
        <taxon>Fungi incertae sedis</taxon>
        <taxon>Zoopagomycota</taxon>
        <taxon>Kickxellomycotina</taxon>
        <taxon>Kickxellomycetes</taxon>
        <taxon>Kickxellales</taxon>
        <taxon>Kickxellaceae</taxon>
        <taxon>Coemansia</taxon>
    </lineage>
</organism>
<evidence type="ECO:0000313" key="14">
    <source>
        <dbReference type="EMBL" id="KAJ2852303.1"/>
    </source>
</evidence>
<dbReference type="PROSITE" id="PS00154">
    <property type="entry name" value="ATPASE_E1_E2"/>
    <property type="match status" value="1"/>
</dbReference>
<dbReference type="SUPFAM" id="SSF81653">
    <property type="entry name" value="Calcium ATPase, transduction domain A"/>
    <property type="match status" value="1"/>
</dbReference>
<dbReference type="GO" id="GO:0019829">
    <property type="term" value="F:ATPase-coupled monoatomic cation transmembrane transporter activity"/>
    <property type="evidence" value="ECO:0007669"/>
    <property type="project" value="TreeGrafter"/>
</dbReference>
<comment type="caution">
    <text evidence="14">The sequence shown here is derived from an EMBL/GenBank/DDBJ whole genome shotgun (WGS) entry which is preliminary data.</text>
</comment>
<sequence>MLIFWKILLFLAGFVAAKPQFNSVNKYDAHGNLCPLRTRTGNLCPQLCVSDVQLCPSGLGDDGCPEGQHLCIDGSCSDACGDIPARKNPCGCSYQYPPEQATGLKPCMAFPIVTIDQYDPNNIDKTTEFCSDKFNISGEIPFWGQWTATQTLPENAAVDNGRRFWSGSECPSAPKYRYTYDEPLWIGVFSCVGAEALILLLWISYKFLRENSVRRMRHSESGFKAATAKTMAPAAVSDKLEGKRQSSDNESKASKQSSPESQDDEPVLQIKGFKNDFLGWIGFISVLLVSVGWIVWIGFWIGDYYGTLGGEPDTLSHYNSELLDETIIPIWIFAVCWLVVCCQFQKRIRNFFRIECLPSEGTYVQIERELQEIKVGVKASKLVAFAKRVEEGFSRLTRANFHVQTCKIERTPHTKRRYFNYMCTQYVFNDATSQYAPYNFDLGTTNAQLRQHADGLTSDEAQLRFELIGRNFIAVDAPNYLMGFVYEVSTFFYLYQIMVMWIYWYWNYYVVGLVSFGIIMVSAIVKVVVKVRSEKRVKRMAEHEEECLIFRDGQWQTLSTIDLVPGDVFKVEAGAHVPCDAAVLGGNIVVDESTLSGEPLPLKKVPVRNDQGTFDKNGASKINTLFAGTTATQAMSTTASDGSVSEPLGLCLDTGTHTLKGNLVKEILFPQPISFIFDEQLRLVFGILILYAIVIFVLAMVFYQTQPSAAFIYAIFSMSQLISPLLPAALVMGQSVAASRLKKKGIYCVNLPRITMAGKVSLFCFDKTGTLTKEGLEFYGGLCVRNVEDRIGTLEFDSFIESFDALPDHMRSAAATCHGVAEVEGGLRIGNPVDLEMFATTKGQISKNPTPGALDTIVLQDLSLDIVKRFEFIHSRASMSVAVRDPRDGHVHVYVKGSFEKVKEHLDSTTVPDDYLYAANRMARQGGYVLAVGHRDLGDISVDEMEHWTRDDMENGSELVGFIVFKNMLKEDTPQAIAKLKRGSTRTIMITGDTALTGVFIGKQAGLMSEAATVYLGDIDKSGDIFWTDVDREVDVDQSVINQVIDGTADGDIELAMTGKAFNYLIEQDQIRSYILYTRVFARMLPADKLACIRYHMERGITAMCGDGGNDTAALRTAHAGIALANNEASIVSPFSSSNHSIESCVELLIQGRSALASSLAGYMYLICYGQTMTVLKTVSFYFSISPNQNVWIYIDAFINTTLSLCVSYSGPAKRLSKYRPTAQILGPQMLTSAMGTVFINYAFVAGTFGWLYSKQWFRCNEFDSGDLDIAKWWLLADNYETVVLAIISLFQFANNAMVVNFGYLFRRRWYRNYPLLFLWAVYISINSIILLADPNWLGCRFRINCGSKSVLADKYDMHPNFYIEDYGNPLQNNIIPTGSRYELWGLCIGNMVATISWQLLVALYPIHSLTRKKRPLRRLQVKL</sequence>
<dbReference type="Gene3D" id="2.70.150.10">
    <property type="entry name" value="Calcium-transporting ATPase, cytoplasmic transduction domain A"/>
    <property type="match status" value="1"/>
</dbReference>
<dbReference type="Gene3D" id="1.20.1110.10">
    <property type="entry name" value="Calcium-transporting ATPase, transmembrane domain"/>
    <property type="match status" value="1"/>
</dbReference>
<dbReference type="Pfam" id="PF00122">
    <property type="entry name" value="E1-E2_ATPase"/>
    <property type="match status" value="1"/>
</dbReference>
<evidence type="ECO:0000256" key="5">
    <source>
        <dbReference type="ARBA" id="ARBA00022840"/>
    </source>
</evidence>
<dbReference type="SFLD" id="SFLDS00003">
    <property type="entry name" value="Haloacid_Dehalogenase"/>
    <property type="match status" value="1"/>
</dbReference>
<dbReference type="SUPFAM" id="SSF81665">
    <property type="entry name" value="Calcium ATPase, transmembrane domain M"/>
    <property type="match status" value="1"/>
</dbReference>
<dbReference type="OrthoDB" id="48943at2759"/>
<keyword evidence="4" id="KW-0547">Nucleotide-binding</keyword>
<accession>A0A9W8IFX6</accession>
<name>A0A9W8IFX6_9FUNG</name>
<evidence type="ECO:0000256" key="6">
    <source>
        <dbReference type="ARBA" id="ARBA00022842"/>
    </source>
</evidence>
<evidence type="ECO:0000256" key="10">
    <source>
        <dbReference type="SAM" id="MobiDB-lite"/>
    </source>
</evidence>
<feature type="transmembrane region" description="Helical" evidence="11">
    <location>
        <begin position="1231"/>
        <end position="1253"/>
    </location>
</feature>
<evidence type="ECO:0000256" key="4">
    <source>
        <dbReference type="ARBA" id="ARBA00022741"/>
    </source>
</evidence>
<evidence type="ECO:0000256" key="1">
    <source>
        <dbReference type="ARBA" id="ARBA00004141"/>
    </source>
</evidence>
<dbReference type="PANTHER" id="PTHR45630:SF11">
    <property type="entry name" value="CATION-TRANSPORTING P-TYPE ATPASE N-TERMINAL DOMAIN-CONTAINING PROTEIN"/>
    <property type="match status" value="1"/>
</dbReference>
<evidence type="ECO:0000256" key="3">
    <source>
        <dbReference type="ARBA" id="ARBA00022723"/>
    </source>
</evidence>
<feature type="transmembrane region" description="Helical" evidence="11">
    <location>
        <begin position="683"/>
        <end position="704"/>
    </location>
</feature>
<feature type="transmembrane region" description="Helical" evidence="11">
    <location>
        <begin position="1384"/>
        <end position="1405"/>
    </location>
</feature>
<dbReference type="InterPro" id="IPR008250">
    <property type="entry name" value="ATPase_P-typ_transduc_dom_A_sf"/>
</dbReference>
<dbReference type="SFLD" id="SFLDG00002">
    <property type="entry name" value="C1.7:_P-type_atpase_like"/>
    <property type="match status" value="1"/>
</dbReference>
<feature type="domain" description="P-type ATPase A" evidence="13">
    <location>
        <begin position="545"/>
        <end position="633"/>
    </location>
</feature>
<feature type="transmembrane region" description="Helical" evidence="11">
    <location>
        <begin position="480"/>
        <end position="503"/>
    </location>
</feature>
<feature type="chain" id="PRO_5040735419" description="P-type ATPase A domain-containing protein" evidence="12">
    <location>
        <begin position="18"/>
        <end position="1424"/>
    </location>
</feature>
<feature type="transmembrane region" description="Helical" evidence="11">
    <location>
        <begin position="184"/>
        <end position="208"/>
    </location>
</feature>
<keyword evidence="9 11" id="KW-0472">Membrane</keyword>
<evidence type="ECO:0000313" key="15">
    <source>
        <dbReference type="Proteomes" id="UP001139887"/>
    </source>
</evidence>
<keyword evidence="8 11" id="KW-1133">Transmembrane helix</keyword>
<comment type="subcellular location">
    <subcellularLocation>
        <location evidence="1">Membrane</location>
        <topology evidence="1">Multi-pass membrane protein</topology>
    </subcellularLocation>
</comment>
<feature type="signal peptide" evidence="12">
    <location>
        <begin position="1"/>
        <end position="17"/>
    </location>
</feature>
<feature type="transmembrane region" description="Helical" evidence="11">
    <location>
        <begin position="1163"/>
        <end position="1185"/>
    </location>
</feature>
<feature type="transmembrane region" description="Helical" evidence="11">
    <location>
        <begin position="1316"/>
        <end position="1333"/>
    </location>
</feature>
<dbReference type="Gene3D" id="3.40.1110.10">
    <property type="entry name" value="Calcium-transporting ATPase, cytoplasmic domain N"/>
    <property type="match status" value="1"/>
</dbReference>
<feature type="region of interest" description="Disordered" evidence="10">
    <location>
        <begin position="234"/>
        <end position="265"/>
    </location>
</feature>
<keyword evidence="3" id="KW-0479">Metal-binding</keyword>
<dbReference type="InterPro" id="IPR036412">
    <property type="entry name" value="HAD-like_sf"/>
</dbReference>
<reference evidence="14" key="1">
    <citation type="submission" date="2022-07" db="EMBL/GenBank/DDBJ databases">
        <title>Phylogenomic reconstructions and comparative analyses of Kickxellomycotina fungi.</title>
        <authorList>
            <person name="Reynolds N.K."/>
            <person name="Stajich J.E."/>
            <person name="Barry K."/>
            <person name="Grigoriev I.V."/>
            <person name="Crous P."/>
            <person name="Smith M.E."/>
        </authorList>
    </citation>
    <scope>NUCLEOTIDE SEQUENCE</scope>
    <source>
        <strain evidence="14">NRRL 1566</strain>
    </source>
</reference>
<dbReference type="SUPFAM" id="SSF56784">
    <property type="entry name" value="HAD-like"/>
    <property type="match status" value="1"/>
</dbReference>
<evidence type="ECO:0000256" key="2">
    <source>
        <dbReference type="ARBA" id="ARBA00022692"/>
    </source>
</evidence>
<feature type="transmembrane region" description="Helical" evidence="11">
    <location>
        <begin position="1283"/>
        <end position="1304"/>
    </location>
</feature>
<dbReference type="EMBL" id="JANBUW010000004">
    <property type="protein sequence ID" value="KAJ2852303.1"/>
    <property type="molecule type" value="Genomic_DNA"/>
</dbReference>
<dbReference type="InterPro" id="IPR023214">
    <property type="entry name" value="HAD_sf"/>
</dbReference>
<dbReference type="Proteomes" id="UP001139887">
    <property type="component" value="Unassembled WGS sequence"/>
</dbReference>
<protein>
    <recommendedName>
        <fullName evidence="13">P-type ATPase A domain-containing protein</fullName>
    </recommendedName>
</protein>
<dbReference type="GO" id="GO:0046872">
    <property type="term" value="F:metal ion binding"/>
    <property type="evidence" value="ECO:0007669"/>
    <property type="project" value="UniProtKB-KW"/>
</dbReference>
<dbReference type="PRINTS" id="PR00119">
    <property type="entry name" value="CATATPASE"/>
</dbReference>
<dbReference type="GO" id="GO:0005524">
    <property type="term" value="F:ATP binding"/>
    <property type="evidence" value="ECO:0007669"/>
    <property type="project" value="UniProtKB-KW"/>
</dbReference>
<dbReference type="PANTHER" id="PTHR45630">
    <property type="entry name" value="CATION-TRANSPORTING ATPASE-RELATED"/>
    <property type="match status" value="1"/>
</dbReference>
<evidence type="ECO:0000256" key="12">
    <source>
        <dbReference type="SAM" id="SignalP"/>
    </source>
</evidence>
<evidence type="ECO:0000256" key="7">
    <source>
        <dbReference type="ARBA" id="ARBA00022967"/>
    </source>
</evidence>
<feature type="transmembrane region" description="Helical" evidence="11">
    <location>
        <begin position="326"/>
        <end position="344"/>
    </location>
</feature>
<dbReference type="InterPro" id="IPR059000">
    <property type="entry name" value="ATPase_P-type_domA"/>
</dbReference>
<evidence type="ECO:0000256" key="11">
    <source>
        <dbReference type="SAM" id="Phobius"/>
    </source>
</evidence>